<keyword evidence="2" id="KW-0812">Transmembrane</keyword>
<sequence>MSRIHVLVIISDAPTATPVAELVVESSTKRKIWQAVSLVLLLIGGFFYYVHFTGNPLQLAFVEEMKKTGLLASMRYSSALDKFKEGRFEESLSTLAPLLQKKNAPPDHLALGAWLSYRFDRYARALELAERALEKDPSRAREHALAGACYLAGGHVDQAIEHSKEAVRLNPRLSLPYLTLGEILVRQDRNEKAVLVIKRGARNNPRSVKAWNLLSSTYLKMEQLDKAILTGQAALEIDPDSPEAHYNLSRAYYKQKDSGPAIRHIQLAEDLYEAQGDTNWMAQARQAKEVMLKEFKMRPEDIIH</sequence>
<dbReference type="SMART" id="SM00028">
    <property type="entry name" value="TPR"/>
    <property type="match status" value="5"/>
</dbReference>
<dbReference type="Proteomes" id="UP000011704">
    <property type="component" value="Unassembled WGS sequence"/>
</dbReference>
<dbReference type="InterPro" id="IPR019734">
    <property type="entry name" value="TPR_rpt"/>
</dbReference>
<dbReference type="RefSeq" id="WP_005006066.1">
    <property type="nucleotide sequence ID" value="NZ_HG422173.1"/>
</dbReference>
<dbReference type="PROSITE" id="PS50005">
    <property type="entry name" value="TPR"/>
    <property type="match status" value="2"/>
</dbReference>
<accession>M1YW38</accession>
<dbReference type="PANTHER" id="PTHR12558:SF13">
    <property type="entry name" value="CELL DIVISION CYCLE PROTEIN 27 HOMOLOG"/>
    <property type="match status" value="1"/>
</dbReference>
<feature type="transmembrane region" description="Helical" evidence="2">
    <location>
        <begin position="32"/>
        <end position="50"/>
    </location>
</feature>
<dbReference type="InParanoid" id="M1YW38"/>
<dbReference type="AlphaFoldDB" id="M1YW38"/>
<feature type="repeat" description="TPR" evidence="1">
    <location>
        <begin position="208"/>
        <end position="241"/>
    </location>
</feature>
<dbReference type="Pfam" id="PF13432">
    <property type="entry name" value="TPR_16"/>
    <property type="match status" value="1"/>
</dbReference>
<organism evidence="3 4">
    <name type="scientific">Nitrospina gracilis (strain 3/211)</name>
    <dbReference type="NCBI Taxonomy" id="1266370"/>
    <lineage>
        <taxon>Bacteria</taxon>
        <taxon>Pseudomonadati</taxon>
        <taxon>Nitrospinota/Tectimicrobiota group</taxon>
        <taxon>Nitrospinota</taxon>
        <taxon>Nitrospinia</taxon>
        <taxon>Nitrospinales</taxon>
        <taxon>Nitrospinaceae</taxon>
        <taxon>Nitrospina</taxon>
    </lineage>
</organism>
<dbReference type="STRING" id="1266370.NITGR_110009"/>
<dbReference type="OrthoDB" id="5450625at2"/>
<protein>
    <submittedName>
        <fullName evidence="3">Uncharacterized protein</fullName>
    </submittedName>
</protein>
<evidence type="ECO:0000313" key="4">
    <source>
        <dbReference type="Proteomes" id="UP000011704"/>
    </source>
</evidence>
<keyword evidence="1" id="KW-0802">TPR repeat</keyword>
<reference evidence="3 4" key="1">
    <citation type="journal article" date="2013" name="Front. Microbiol.">
        <title>The genome of Nitrospina gracilis illuminates the metabolism and evolution of the major marine nitrite oxidizer.</title>
        <authorList>
            <person name="Luecker S."/>
            <person name="Nowka B."/>
            <person name="Rattei T."/>
            <person name="Spieck E."/>
            <person name="and Daims H."/>
        </authorList>
    </citation>
    <scope>NUCLEOTIDE SEQUENCE [LARGE SCALE GENOMIC DNA]</scope>
    <source>
        <strain evidence="3 4">3/211</strain>
    </source>
</reference>
<comment type="caution">
    <text evidence="3">The sequence shown here is derived from an EMBL/GenBank/DDBJ whole genome shotgun (WGS) entry which is preliminary data.</text>
</comment>
<dbReference type="Pfam" id="PF13414">
    <property type="entry name" value="TPR_11"/>
    <property type="match status" value="1"/>
</dbReference>
<keyword evidence="2" id="KW-0472">Membrane</keyword>
<evidence type="ECO:0000256" key="2">
    <source>
        <dbReference type="SAM" id="Phobius"/>
    </source>
</evidence>
<dbReference type="PANTHER" id="PTHR12558">
    <property type="entry name" value="CELL DIVISION CYCLE 16,23,27"/>
    <property type="match status" value="1"/>
</dbReference>
<feature type="repeat" description="TPR" evidence="1">
    <location>
        <begin position="140"/>
        <end position="173"/>
    </location>
</feature>
<dbReference type="Gene3D" id="1.25.40.10">
    <property type="entry name" value="Tetratricopeptide repeat domain"/>
    <property type="match status" value="1"/>
</dbReference>
<keyword evidence="2" id="KW-1133">Transmembrane helix</keyword>
<proteinExistence type="predicted"/>
<dbReference type="HOGENOM" id="CLU_914760_0_0_0"/>
<gene>
    <name evidence="3" type="ORF">NITGR_110009</name>
</gene>
<dbReference type="EMBL" id="CAQJ01000013">
    <property type="protein sequence ID" value="CCQ89529.1"/>
    <property type="molecule type" value="Genomic_DNA"/>
</dbReference>
<evidence type="ECO:0000313" key="3">
    <source>
        <dbReference type="EMBL" id="CCQ89529.1"/>
    </source>
</evidence>
<evidence type="ECO:0000256" key="1">
    <source>
        <dbReference type="PROSITE-ProRule" id="PRU00339"/>
    </source>
</evidence>
<keyword evidence="4" id="KW-1185">Reference proteome</keyword>
<dbReference type="InterPro" id="IPR011990">
    <property type="entry name" value="TPR-like_helical_dom_sf"/>
</dbReference>
<name>M1YW38_NITG3</name>
<dbReference type="SUPFAM" id="SSF48452">
    <property type="entry name" value="TPR-like"/>
    <property type="match status" value="1"/>
</dbReference>